<dbReference type="PANTHER" id="PTHR33209:SF1">
    <property type="entry name" value="PEPTIDASE S49 DOMAIN-CONTAINING PROTEIN"/>
    <property type="match status" value="1"/>
</dbReference>
<accession>A0A1H1JSA8</accession>
<keyword evidence="3" id="KW-0378">Hydrolase</keyword>
<dbReference type="PANTHER" id="PTHR33209">
    <property type="entry name" value="PROTEASE 4"/>
    <property type="match status" value="1"/>
</dbReference>
<dbReference type="CDD" id="cd07022">
    <property type="entry name" value="S49_Sppa_36K_type"/>
    <property type="match status" value="1"/>
</dbReference>
<protein>
    <submittedName>
        <fullName evidence="6">Protein C Serine peptidase. MEROPS family S49</fullName>
    </submittedName>
</protein>
<dbReference type="SUPFAM" id="SSF52096">
    <property type="entry name" value="ClpP/crotonase"/>
    <property type="match status" value="1"/>
</dbReference>
<keyword evidence="2" id="KW-0645">Protease</keyword>
<dbReference type="Gene3D" id="6.20.330.10">
    <property type="match status" value="1"/>
</dbReference>
<feature type="domain" description="Peptidase S49" evidence="5">
    <location>
        <begin position="141"/>
        <end position="289"/>
    </location>
</feature>
<evidence type="ECO:0000256" key="1">
    <source>
        <dbReference type="ARBA" id="ARBA00008683"/>
    </source>
</evidence>
<dbReference type="InterPro" id="IPR033855">
    <property type="entry name" value="Protein_C"/>
</dbReference>
<evidence type="ECO:0000256" key="2">
    <source>
        <dbReference type="ARBA" id="ARBA00022670"/>
    </source>
</evidence>
<dbReference type="GO" id="GO:0006508">
    <property type="term" value="P:proteolysis"/>
    <property type="evidence" value="ECO:0007669"/>
    <property type="project" value="UniProtKB-KW"/>
</dbReference>
<reference evidence="7" key="1">
    <citation type="submission" date="2016-10" db="EMBL/GenBank/DDBJ databases">
        <authorList>
            <person name="Varghese N."/>
            <person name="Submissions S."/>
        </authorList>
    </citation>
    <scope>NUCLEOTIDE SEQUENCE [LARGE SCALE GENOMIC DNA]</scope>
    <source>
        <strain evidence="7">DUS833</strain>
    </source>
</reference>
<dbReference type="STRING" id="157910.SAMN05445850_5563"/>
<sequence length="435" mass="45833">MNNYPHIVARALNRPLLVEPGYARVFFSALAPRLQIDTLTTVEQETLDGNAMAGALKAYDRASGWRAYQVVNGVAVIPVNGTLVHKNMALNPVSGMQGYDGIEAKLDGALADPEVRGILFDMNTPGGEVSGVHDLAAKITASTKPVWAHANELAASAGYWIASAADRVVLSETAEVGSIGVLMAHADYSKALQDDGINVTLIHAGAHKVDGNPYEPLPEDVRDTFKAEIEELRSLFAQAVATGRARTDGGRGMSVQAVLDTEARIYRGQQAVEAGLADAVMPFSEALDAFSRQLSTRSRIMSIEQARADAPGADVIARADASRMAEQAREEGVRAGAEAGASAERERIAAILGHAEAAGRQNSARTLALTPGMSPETAATLLAGLPVEGAGRSLEQLAETANVRHDASSSSSEAKGADFKQRTAELWKAHGHRAA</sequence>
<dbReference type="InterPro" id="IPR029045">
    <property type="entry name" value="ClpP/crotonase-like_dom_sf"/>
</dbReference>
<evidence type="ECO:0000313" key="7">
    <source>
        <dbReference type="Proteomes" id="UP000199365"/>
    </source>
</evidence>
<dbReference type="RefSeq" id="WP_090808636.1">
    <property type="nucleotide sequence ID" value="NZ_FNKX01000002.1"/>
</dbReference>
<dbReference type="AlphaFoldDB" id="A0A1H1JSA8"/>
<keyword evidence="7" id="KW-1185">Reference proteome</keyword>
<dbReference type="Pfam" id="PF01343">
    <property type="entry name" value="Peptidase_S49"/>
    <property type="match status" value="1"/>
</dbReference>
<name>A0A1H1JSA8_9BURK</name>
<dbReference type="Proteomes" id="UP000199365">
    <property type="component" value="Unassembled WGS sequence"/>
</dbReference>
<organism evidence="6 7">
    <name type="scientific">Paraburkholderia tuberum</name>
    <dbReference type="NCBI Taxonomy" id="157910"/>
    <lineage>
        <taxon>Bacteria</taxon>
        <taxon>Pseudomonadati</taxon>
        <taxon>Pseudomonadota</taxon>
        <taxon>Betaproteobacteria</taxon>
        <taxon>Burkholderiales</taxon>
        <taxon>Burkholderiaceae</taxon>
        <taxon>Paraburkholderia</taxon>
    </lineage>
</organism>
<dbReference type="EMBL" id="FNKX01000002">
    <property type="protein sequence ID" value="SDR52876.1"/>
    <property type="molecule type" value="Genomic_DNA"/>
</dbReference>
<dbReference type="GO" id="GO:0008236">
    <property type="term" value="F:serine-type peptidase activity"/>
    <property type="evidence" value="ECO:0007669"/>
    <property type="project" value="UniProtKB-KW"/>
</dbReference>
<keyword evidence="4" id="KW-0720">Serine protease</keyword>
<evidence type="ECO:0000256" key="4">
    <source>
        <dbReference type="ARBA" id="ARBA00022825"/>
    </source>
</evidence>
<dbReference type="InterPro" id="IPR002142">
    <property type="entry name" value="Peptidase_S49"/>
</dbReference>
<evidence type="ECO:0000313" key="6">
    <source>
        <dbReference type="EMBL" id="SDR52876.1"/>
    </source>
</evidence>
<proteinExistence type="inferred from homology"/>
<dbReference type="Gene3D" id="3.90.226.10">
    <property type="entry name" value="2-enoyl-CoA Hydratase, Chain A, domain 1"/>
    <property type="match status" value="1"/>
</dbReference>
<evidence type="ECO:0000259" key="5">
    <source>
        <dbReference type="Pfam" id="PF01343"/>
    </source>
</evidence>
<gene>
    <name evidence="6" type="ORF">SAMN05445850_5563</name>
</gene>
<comment type="similarity">
    <text evidence="1">Belongs to the peptidase S49 family.</text>
</comment>
<evidence type="ECO:0000256" key="3">
    <source>
        <dbReference type="ARBA" id="ARBA00022801"/>
    </source>
</evidence>